<evidence type="ECO:0000256" key="8">
    <source>
        <dbReference type="ARBA" id="ARBA00049244"/>
    </source>
</evidence>
<proteinExistence type="inferred from homology"/>
<dbReference type="Pfam" id="PF03175">
    <property type="entry name" value="DNA_pol_B_2"/>
    <property type="match status" value="1"/>
</dbReference>
<comment type="catalytic activity">
    <reaction evidence="8">
        <text>DNA(n) + a 2'-deoxyribonucleoside 5'-triphosphate = DNA(n+1) + diphosphate</text>
        <dbReference type="Rhea" id="RHEA:22508"/>
        <dbReference type="Rhea" id="RHEA-COMP:17339"/>
        <dbReference type="Rhea" id="RHEA-COMP:17340"/>
        <dbReference type="ChEBI" id="CHEBI:33019"/>
        <dbReference type="ChEBI" id="CHEBI:61560"/>
        <dbReference type="ChEBI" id="CHEBI:173112"/>
        <dbReference type="EC" id="2.7.7.7"/>
    </reaction>
</comment>
<dbReference type="GO" id="GO:0003677">
    <property type="term" value="F:DNA binding"/>
    <property type="evidence" value="ECO:0007669"/>
    <property type="project" value="UniProtKB-KW"/>
</dbReference>
<evidence type="ECO:0000256" key="2">
    <source>
        <dbReference type="ARBA" id="ARBA00012417"/>
    </source>
</evidence>
<keyword evidence="4" id="KW-0548">Nucleotidyltransferase</keyword>
<keyword evidence="5" id="KW-0235">DNA replication</keyword>
<name>A0A0F9J4X2_9ZZZZ</name>
<dbReference type="EC" id="2.7.7.7" evidence="2"/>
<evidence type="ECO:0000256" key="1">
    <source>
        <dbReference type="ARBA" id="ARBA00005755"/>
    </source>
</evidence>
<organism evidence="10">
    <name type="scientific">marine sediment metagenome</name>
    <dbReference type="NCBI Taxonomy" id="412755"/>
    <lineage>
        <taxon>unclassified sequences</taxon>
        <taxon>metagenomes</taxon>
        <taxon>ecological metagenomes</taxon>
    </lineage>
</organism>
<dbReference type="AlphaFoldDB" id="A0A0F9J4X2"/>
<dbReference type="GO" id="GO:0003887">
    <property type="term" value="F:DNA-directed DNA polymerase activity"/>
    <property type="evidence" value="ECO:0007669"/>
    <property type="project" value="UniProtKB-KW"/>
</dbReference>
<dbReference type="EMBL" id="LAZR01012317">
    <property type="protein sequence ID" value="KKM27469.1"/>
    <property type="molecule type" value="Genomic_DNA"/>
</dbReference>
<sequence>MFGVSDGNILRPDQIPKDFFTRRYRGKNFAVWNLKFDSGSILHHLPVRSLEILRRDNKVSHDGYRYTYYPHKFLRISQGKNAVTFWDLMPFYGSSLEAAAQRYLGEGKKEIRTKRFTRDFVKANWREIGEYCVRDCWLTKRLGEVFLANLRRFGLRPSALYSQASISFNYFRDNAGIVDVWPMWRSCKRLLRFACEAYAGGKFEVTTRGRFTGHEYDINSAYPFEISKLLDLKNAKIVYTPEPPPDADYGFCRVDVHISAPHPHSIPIKLKTLNTFPIGTFSATITKAELEWLRAHHIPVKIKEAYWIKCASRKRPYADVIANLFKLKAEYKGKDPGMYYTVKTFSNGFYGKLVQLTPQPNGSLRAGPGWNPVYGAIVTANTRLRVSEFQRRLGKACLAVHTDSIITTREIPKSELGADLGDWAHELSGEGVIITSGIYQLGHKLADRGFRLRAGPTWLDRLREHPKASKLHLKETRPLSWLDALHRSRPDDINLFLELDKTLDLNCDRKRLWTRKASGASLLRGREHSAPRVVYQ</sequence>
<comment type="caution">
    <text evidence="10">The sequence shown here is derived from an EMBL/GenBank/DDBJ whole genome shotgun (WGS) entry which is preliminary data.</text>
</comment>
<evidence type="ECO:0000256" key="6">
    <source>
        <dbReference type="ARBA" id="ARBA00022932"/>
    </source>
</evidence>
<keyword evidence="3" id="KW-0808">Transferase</keyword>
<accession>A0A0F9J4X2</accession>
<dbReference type="InterPro" id="IPR012337">
    <property type="entry name" value="RNaseH-like_sf"/>
</dbReference>
<dbReference type="SUPFAM" id="SSF56672">
    <property type="entry name" value="DNA/RNA polymerases"/>
    <property type="match status" value="1"/>
</dbReference>
<reference evidence="10" key="1">
    <citation type="journal article" date="2015" name="Nature">
        <title>Complex archaea that bridge the gap between prokaryotes and eukaryotes.</title>
        <authorList>
            <person name="Spang A."/>
            <person name="Saw J.H."/>
            <person name="Jorgensen S.L."/>
            <person name="Zaremba-Niedzwiedzka K."/>
            <person name="Martijn J."/>
            <person name="Lind A.E."/>
            <person name="van Eijk R."/>
            <person name="Schleper C."/>
            <person name="Guy L."/>
            <person name="Ettema T.J."/>
        </authorList>
    </citation>
    <scope>NUCLEOTIDE SEQUENCE</scope>
</reference>
<keyword evidence="6" id="KW-0239">DNA-directed DNA polymerase</keyword>
<protein>
    <recommendedName>
        <fullName evidence="2">DNA-directed DNA polymerase</fullName>
        <ecNumber evidence="2">2.7.7.7</ecNumber>
    </recommendedName>
</protein>
<comment type="similarity">
    <text evidence="1">Belongs to the DNA polymerase type-B family.</text>
</comment>
<dbReference type="InterPro" id="IPR004868">
    <property type="entry name" value="DNA-dir_DNA_pol_B_mt/vir"/>
</dbReference>
<dbReference type="SUPFAM" id="SSF53098">
    <property type="entry name" value="Ribonuclease H-like"/>
    <property type="match status" value="1"/>
</dbReference>
<evidence type="ECO:0000259" key="9">
    <source>
        <dbReference type="Pfam" id="PF03175"/>
    </source>
</evidence>
<evidence type="ECO:0000256" key="7">
    <source>
        <dbReference type="ARBA" id="ARBA00023125"/>
    </source>
</evidence>
<dbReference type="GO" id="GO:0006260">
    <property type="term" value="P:DNA replication"/>
    <property type="evidence" value="ECO:0007669"/>
    <property type="project" value="UniProtKB-KW"/>
</dbReference>
<dbReference type="InterPro" id="IPR036397">
    <property type="entry name" value="RNaseH_sf"/>
</dbReference>
<gene>
    <name evidence="10" type="ORF">LCGC14_1574390</name>
</gene>
<dbReference type="GO" id="GO:0000166">
    <property type="term" value="F:nucleotide binding"/>
    <property type="evidence" value="ECO:0007669"/>
    <property type="project" value="InterPro"/>
</dbReference>
<evidence type="ECO:0000313" key="10">
    <source>
        <dbReference type="EMBL" id="KKM27469.1"/>
    </source>
</evidence>
<feature type="domain" description="DNA-directed DNA polymerase family B mitochondria/virus" evidence="9">
    <location>
        <begin position="129"/>
        <end position="353"/>
    </location>
</feature>
<evidence type="ECO:0000256" key="5">
    <source>
        <dbReference type="ARBA" id="ARBA00022705"/>
    </source>
</evidence>
<dbReference type="Gene3D" id="3.30.420.10">
    <property type="entry name" value="Ribonuclease H-like superfamily/Ribonuclease H"/>
    <property type="match status" value="1"/>
</dbReference>
<keyword evidence="7" id="KW-0238">DNA-binding</keyword>
<dbReference type="InterPro" id="IPR043502">
    <property type="entry name" value="DNA/RNA_pol_sf"/>
</dbReference>
<evidence type="ECO:0000256" key="4">
    <source>
        <dbReference type="ARBA" id="ARBA00022695"/>
    </source>
</evidence>
<evidence type="ECO:0000256" key="3">
    <source>
        <dbReference type="ARBA" id="ARBA00022679"/>
    </source>
</evidence>